<accession>A0A1D1VMN3</accession>
<dbReference type="AlphaFoldDB" id="A0A1D1VMN3"/>
<dbReference type="EMBL" id="BDGG01000008">
    <property type="protein sequence ID" value="GAV02855.1"/>
    <property type="molecule type" value="Genomic_DNA"/>
</dbReference>
<name>A0A1D1VMN3_RAMVA</name>
<proteinExistence type="predicted"/>
<dbReference type="Proteomes" id="UP000186922">
    <property type="component" value="Unassembled WGS sequence"/>
</dbReference>
<evidence type="ECO:0000313" key="2">
    <source>
        <dbReference type="Proteomes" id="UP000186922"/>
    </source>
</evidence>
<protein>
    <submittedName>
        <fullName evidence="1">Uncharacterized protein</fullName>
    </submittedName>
</protein>
<evidence type="ECO:0000313" key="1">
    <source>
        <dbReference type="EMBL" id="GAV02855.1"/>
    </source>
</evidence>
<reference evidence="1 2" key="1">
    <citation type="journal article" date="2016" name="Nat. Commun.">
        <title>Extremotolerant tardigrade genome and improved radiotolerance of human cultured cells by tardigrade-unique protein.</title>
        <authorList>
            <person name="Hashimoto T."/>
            <person name="Horikawa D.D."/>
            <person name="Saito Y."/>
            <person name="Kuwahara H."/>
            <person name="Kozuka-Hata H."/>
            <person name="Shin-I T."/>
            <person name="Minakuchi Y."/>
            <person name="Ohishi K."/>
            <person name="Motoyama A."/>
            <person name="Aizu T."/>
            <person name="Enomoto A."/>
            <person name="Kondo K."/>
            <person name="Tanaka S."/>
            <person name="Hara Y."/>
            <person name="Koshikawa S."/>
            <person name="Sagara H."/>
            <person name="Miura T."/>
            <person name="Yokobori S."/>
            <person name="Miyagawa K."/>
            <person name="Suzuki Y."/>
            <person name="Kubo T."/>
            <person name="Oyama M."/>
            <person name="Kohara Y."/>
            <person name="Fujiyama A."/>
            <person name="Arakawa K."/>
            <person name="Katayama T."/>
            <person name="Toyoda A."/>
            <person name="Kunieda T."/>
        </authorList>
    </citation>
    <scope>NUCLEOTIDE SEQUENCE [LARGE SCALE GENOMIC DNA]</scope>
    <source>
        <strain evidence="1 2">YOKOZUNA-1</strain>
    </source>
</reference>
<gene>
    <name evidence="1" type="primary">RvY_13369-1</name>
    <name evidence="1" type="synonym">RvY_13369.1</name>
    <name evidence="1" type="ORF">RvY_13369</name>
</gene>
<organism evidence="1 2">
    <name type="scientific">Ramazzottius varieornatus</name>
    <name type="common">Water bear</name>
    <name type="synonym">Tardigrade</name>
    <dbReference type="NCBI Taxonomy" id="947166"/>
    <lineage>
        <taxon>Eukaryota</taxon>
        <taxon>Metazoa</taxon>
        <taxon>Ecdysozoa</taxon>
        <taxon>Tardigrada</taxon>
        <taxon>Eutardigrada</taxon>
        <taxon>Parachela</taxon>
        <taxon>Hypsibioidea</taxon>
        <taxon>Ramazzottiidae</taxon>
        <taxon>Ramazzottius</taxon>
    </lineage>
</organism>
<keyword evidence="2" id="KW-1185">Reference proteome</keyword>
<comment type="caution">
    <text evidence="1">The sequence shown here is derived from an EMBL/GenBank/DDBJ whole genome shotgun (WGS) entry which is preliminary data.</text>
</comment>
<sequence length="109" mass="12137">MHAPEQGHQLRWAIKCEVTSVDLAPSCDQIGHLCASSTNWLIHSATSQKCTSVSDPSMFRCVCVSYLRLVNTLLRVWKFSFCPDSNICRARDPQLAVFASVYTYAPLVG</sequence>